<keyword evidence="1" id="KW-1133">Transmembrane helix</keyword>
<dbReference type="EMBL" id="BMIK01000001">
    <property type="protein sequence ID" value="GGC17701.1"/>
    <property type="molecule type" value="Genomic_DNA"/>
</dbReference>
<evidence type="ECO:0000259" key="2">
    <source>
        <dbReference type="Pfam" id="PF04773"/>
    </source>
</evidence>
<gene>
    <name evidence="4" type="ORF">GCM10011386_06980</name>
</gene>
<keyword evidence="1" id="KW-0472">Membrane</keyword>
<keyword evidence="5" id="KW-1185">Reference proteome</keyword>
<dbReference type="InterPro" id="IPR032508">
    <property type="entry name" value="FecR_C"/>
</dbReference>
<evidence type="ECO:0000313" key="5">
    <source>
        <dbReference type="Proteomes" id="UP000597338"/>
    </source>
</evidence>
<dbReference type="PANTHER" id="PTHR30273">
    <property type="entry name" value="PERIPLASMIC SIGNAL SENSOR AND SIGMA FACTOR ACTIVATOR FECR-RELATED"/>
    <property type="match status" value="1"/>
</dbReference>
<proteinExistence type="predicted"/>
<feature type="transmembrane region" description="Helical" evidence="1">
    <location>
        <begin position="84"/>
        <end position="105"/>
    </location>
</feature>
<dbReference type="Gene3D" id="2.60.120.1440">
    <property type="match status" value="1"/>
</dbReference>
<organism evidence="4 5">
    <name type="scientific">Parapedobacter defluvii</name>
    <dbReference type="NCBI Taxonomy" id="2045106"/>
    <lineage>
        <taxon>Bacteria</taxon>
        <taxon>Pseudomonadati</taxon>
        <taxon>Bacteroidota</taxon>
        <taxon>Sphingobacteriia</taxon>
        <taxon>Sphingobacteriales</taxon>
        <taxon>Sphingobacteriaceae</taxon>
        <taxon>Parapedobacter</taxon>
    </lineage>
</organism>
<evidence type="ECO:0000313" key="4">
    <source>
        <dbReference type="EMBL" id="GGC17701.1"/>
    </source>
</evidence>
<feature type="domain" description="FecR protein" evidence="2">
    <location>
        <begin position="184"/>
        <end position="292"/>
    </location>
</feature>
<evidence type="ECO:0000256" key="1">
    <source>
        <dbReference type="SAM" id="Phobius"/>
    </source>
</evidence>
<name>A0ABQ1L7F2_9SPHI</name>
<protein>
    <submittedName>
        <fullName evidence="4">Iron dicitrate transporter FecR</fullName>
    </submittedName>
</protein>
<dbReference type="InterPro" id="IPR006860">
    <property type="entry name" value="FecR"/>
</dbReference>
<sequence>MNNKPDIRQLLDKYVQNTCSPEEAAQLMHMLQSGDDKEYIEQLIEAHMRNTPDVLADNIDLTDVFEKLDVNDPIKRKRGKSLRIFITAAAAALLIAFVVATYIYFQQPEPVPVVTKQDVAPGGNRATLTLADGRTVDLSSQQSGIVVGDGIMYTDGSEVIDKGQLTIDSGSQGENYPLSIVHYQLSTPKGGTYQITLSDGTNVWLNSASKLKYPLQFDKKERVVELEGEAYFEVRSTKSEARSKESRTSNAAWPFRVVSNSQTVEVLGTYFNVNAYPDESTTNTTLLEGAVRVSTDNGSSLLKPGQQSKVGQGELSVIDVDPETVVDWKNGDFIFTDETLENIMRKVARWYNVNVIYEGQLPKDSYNAQISRNKNLSEVLHILELSGGVTYRITDGTLFLSPPK</sequence>
<evidence type="ECO:0000259" key="3">
    <source>
        <dbReference type="Pfam" id="PF16344"/>
    </source>
</evidence>
<dbReference type="Gene3D" id="3.55.50.30">
    <property type="match status" value="1"/>
</dbReference>
<keyword evidence="1" id="KW-0812">Transmembrane</keyword>
<dbReference type="Pfam" id="PF04773">
    <property type="entry name" value="FecR"/>
    <property type="match status" value="1"/>
</dbReference>
<dbReference type="InterPro" id="IPR012373">
    <property type="entry name" value="Ferrdict_sens_TM"/>
</dbReference>
<dbReference type="RefSeq" id="WP_188747390.1">
    <property type="nucleotide sequence ID" value="NZ_BMIK01000001.1"/>
</dbReference>
<dbReference type="Proteomes" id="UP000597338">
    <property type="component" value="Unassembled WGS sequence"/>
</dbReference>
<feature type="domain" description="Protein FecR C-terminal" evidence="3">
    <location>
        <begin position="332"/>
        <end position="398"/>
    </location>
</feature>
<dbReference type="Pfam" id="PF16344">
    <property type="entry name" value="FecR_C"/>
    <property type="match status" value="1"/>
</dbReference>
<accession>A0ABQ1L7F2</accession>
<dbReference type="PANTHER" id="PTHR30273:SF2">
    <property type="entry name" value="PROTEIN FECR"/>
    <property type="match status" value="1"/>
</dbReference>
<comment type="caution">
    <text evidence="4">The sequence shown here is derived from an EMBL/GenBank/DDBJ whole genome shotgun (WGS) entry which is preliminary data.</text>
</comment>
<reference evidence="5" key="1">
    <citation type="journal article" date="2019" name="Int. J. Syst. Evol. Microbiol.">
        <title>The Global Catalogue of Microorganisms (GCM) 10K type strain sequencing project: providing services to taxonomists for standard genome sequencing and annotation.</title>
        <authorList>
            <consortium name="The Broad Institute Genomics Platform"/>
            <consortium name="The Broad Institute Genome Sequencing Center for Infectious Disease"/>
            <person name="Wu L."/>
            <person name="Ma J."/>
        </authorList>
    </citation>
    <scope>NUCLEOTIDE SEQUENCE [LARGE SCALE GENOMIC DNA]</scope>
    <source>
        <strain evidence="5">CGMCC 1.15342</strain>
    </source>
</reference>